<dbReference type="EC" id="3.4.16.-" evidence="9"/>
<evidence type="ECO:0000256" key="8">
    <source>
        <dbReference type="ARBA" id="ARBA00023180"/>
    </source>
</evidence>
<dbReference type="InterPro" id="IPR001563">
    <property type="entry name" value="Peptidase_S10"/>
</dbReference>
<dbReference type="PROSITE" id="PS00131">
    <property type="entry name" value="CARBOXYPEPT_SER_SER"/>
    <property type="match status" value="1"/>
</dbReference>
<dbReference type="InterPro" id="IPR018202">
    <property type="entry name" value="Ser_caboxypep_ser_AS"/>
</dbReference>
<keyword evidence="11" id="KW-1185">Reference proteome</keyword>
<evidence type="ECO:0000256" key="6">
    <source>
        <dbReference type="ARBA" id="ARBA00022801"/>
    </source>
</evidence>
<dbReference type="PROSITE" id="PS00560">
    <property type="entry name" value="CARBOXYPEPT_SER_HIS"/>
    <property type="match status" value="1"/>
</dbReference>
<dbReference type="InterPro" id="IPR029058">
    <property type="entry name" value="AB_hydrolase_fold"/>
</dbReference>
<comment type="similarity">
    <text evidence="2 9">Belongs to the peptidase S10 family.</text>
</comment>
<dbReference type="PANTHER" id="PTHR11802">
    <property type="entry name" value="SERINE PROTEASE FAMILY S10 SERINE CARBOXYPEPTIDASE"/>
    <property type="match status" value="1"/>
</dbReference>
<keyword evidence="5 9" id="KW-0732">Signal</keyword>
<keyword evidence="9" id="KW-0645">Protease</keyword>
<keyword evidence="7" id="KW-1015">Disulfide bond</keyword>
<dbReference type="FunFam" id="3.40.50.1820:FF:000030">
    <property type="entry name" value="Carboxypeptidase"/>
    <property type="match status" value="1"/>
</dbReference>
<gene>
    <name evidence="10" type="ORF">URODEC1_LOCUS17055</name>
</gene>
<dbReference type="GO" id="GO:0004185">
    <property type="term" value="F:serine-type carboxypeptidase activity"/>
    <property type="evidence" value="ECO:0007669"/>
    <property type="project" value="UniProtKB-UniRule"/>
</dbReference>
<dbReference type="InterPro" id="IPR033124">
    <property type="entry name" value="Ser_caboxypep_his_AS"/>
</dbReference>
<dbReference type="Gene3D" id="6.10.250.940">
    <property type="match status" value="1"/>
</dbReference>
<dbReference type="AlphaFoldDB" id="A0ABC8WSE4"/>
<protein>
    <recommendedName>
        <fullName evidence="9">Carboxypeptidase</fullName>
        <ecNumber evidence="9">3.4.16.-</ecNumber>
    </recommendedName>
</protein>
<proteinExistence type="inferred from homology"/>
<sequence length="501" mass="55948">MASSCWRCSPLASKIRRDAFAIQLFCLILIQASLAEEAGRLQEFSRSRMVMHHDRIDNEMLTSWSMDHPIYVGPQDGLKRVDKISELPGQPGKAVFDQYAGYVTVDATAGKALFYYFAEAAEEPSTKPLVLWLNGGPGCSSLGGAMLEIGPFFVNRDNKTLSRNKYAWNNVANMLFLESPAGVGFSYSNRTSDYDNTGDRSTAADAYTFLINWLERFPEYKGHSFFITGESYGGHYIPQLANTILSNNKIMNITMINLKGVAIGNAYLDDDTNTRATIDYYWTHAMISKETHNAVQENCSFNGTYTGLCRTAIEAANNEKGLIDQSNIYASFCWDASASQQHHASVTNTDPCASYYMQSYLNRQEVQRAFHANTTGLKQPWLDCSHIISPENWKDAQLSMLPSIQQLISSGVRTWLYSGDIDAVCPVTSTMYSLDILGLQINSSWRAWYSDDDEQVGGYVLEYKGLVFATVRGAGHMVPTYQPQRALTLFSSFLQGKLPPE</sequence>
<evidence type="ECO:0000256" key="4">
    <source>
        <dbReference type="ARBA" id="ARBA00022645"/>
    </source>
</evidence>
<dbReference type="Gene3D" id="3.40.50.11320">
    <property type="match status" value="1"/>
</dbReference>
<evidence type="ECO:0000313" key="10">
    <source>
        <dbReference type="EMBL" id="CAL4914671.1"/>
    </source>
</evidence>
<keyword evidence="3" id="KW-0964">Secreted</keyword>
<dbReference type="PRINTS" id="PR00724">
    <property type="entry name" value="CRBOXYPTASEC"/>
</dbReference>
<evidence type="ECO:0000256" key="7">
    <source>
        <dbReference type="ARBA" id="ARBA00023157"/>
    </source>
</evidence>
<dbReference type="SUPFAM" id="SSF53474">
    <property type="entry name" value="alpha/beta-Hydrolases"/>
    <property type="match status" value="1"/>
</dbReference>
<evidence type="ECO:0000313" key="11">
    <source>
        <dbReference type="Proteomes" id="UP001497457"/>
    </source>
</evidence>
<feature type="chain" id="PRO_5044533875" description="Carboxypeptidase" evidence="9">
    <location>
        <begin position="36"/>
        <end position="501"/>
    </location>
</feature>
<dbReference type="FunFam" id="3.40.50.11320:FF:000002">
    <property type="entry name" value="Carboxypeptidase"/>
    <property type="match status" value="1"/>
</dbReference>
<comment type="subcellular location">
    <subcellularLocation>
        <location evidence="1">Secreted</location>
    </subcellularLocation>
</comment>
<dbReference type="EMBL" id="OZ075123">
    <property type="protein sequence ID" value="CAL4914671.1"/>
    <property type="molecule type" value="Genomic_DNA"/>
</dbReference>
<dbReference type="Proteomes" id="UP001497457">
    <property type="component" value="Chromosome 13rd"/>
</dbReference>
<name>A0ABC8WSE4_9POAL</name>
<dbReference type="GO" id="GO:0006508">
    <property type="term" value="P:proteolysis"/>
    <property type="evidence" value="ECO:0007669"/>
    <property type="project" value="UniProtKB-KW"/>
</dbReference>
<evidence type="ECO:0000256" key="5">
    <source>
        <dbReference type="ARBA" id="ARBA00022729"/>
    </source>
</evidence>
<evidence type="ECO:0000256" key="3">
    <source>
        <dbReference type="ARBA" id="ARBA00022525"/>
    </source>
</evidence>
<dbReference type="Gene3D" id="3.40.50.1820">
    <property type="entry name" value="alpha/beta hydrolase"/>
    <property type="match status" value="1"/>
</dbReference>
<accession>A0ABC8WSE4</accession>
<dbReference type="PANTHER" id="PTHR11802:SF496">
    <property type="entry name" value="CARBOXYPEPTIDASE"/>
    <property type="match status" value="1"/>
</dbReference>
<feature type="signal peptide" evidence="9">
    <location>
        <begin position="1"/>
        <end position="35"/>
    </location>
</feature>
<evidence type="ECO:0000256" key="1">
    <source>
        <dbReference type="ARBA" id="ARBA00004613"/>
    </source>
</evidence>
<keyword evidence="6 9" id="KW-0378">Hydrolase</keyword>
<keyword evidence="8" id="KW-0325">Glycoprotein</keyword>
<organism evidence="10 11">
    <name type="scientific">Urochloa decumbens</name>
    <dbReference type="NCBI Taxonomy" id="240449"/>
    <lineage>
        <taxon>Eukaryota</taxon>
        <taxon>Viridiplantae</taxon>
        <taxon>Streptophyta</taxon>
        <taxon>Embryophyta</taxon>
        <taxon>Tracheophyta</taxon>
        <taxon>Spermatophyta</taxon>
        <taxon>Magnoliopsida</taxon>
        <taxon>Liliopsida</taxon>
        <taxon>Poales</taxon>
        <taxon>Poaceae</taxon>
        <taxon>PACMAD clade</taxon>
        <taxon>Panicoideae</taxon>
        <taxon>Panicodae</taxon>
        <taxon>Paniceae</taxon>
        <taxon>Melinidinae</taxon>
        <taxon>Urochloa</taxon>
    </lineage>
</organism>
<reference evidence="10" key="1">
    <citation type="submission" date="2024-10" db="EMBL/GenBank/DDBJ databases">
        <authorList>
            <person name="Ryan C."/>
        </authorList>
    </citation>
    <scope>NUCLEOTIDE SEQUENCE [LARGE SCALE GENOMIC DNA]</scope>
</reference>
<dbReference type="Pfam" id="PF00450">
    <property type="entry name" value="Peptidase_S10"/>
    <property type="match status" value="1"/>
</dbReference>
<dbReference type="GO" id="GO:0005576">
    <property type="term" value="C:extracellular region"/>
    <property type="evidence" value="ECO:0007669"/>
    <property type="project" value="UniProtKB-SubCell"/>
</dbReference>
<evidence type="ECO:0000256" key="2">
    <source>
        <dbReference type="ARBA" id="ARBA00009431"/>
    </source>
</evidence>
<keyword evidence="4 9" id="KW-0121">Carboxypeptidase</keyword>
<evidence type="ECO:0000256" key="9">
    <source>
        <dbReference type="RuleBase" id="RU361156"/>
    </source>
</evidence>